<dbReference type="AlphaFoldDB" id="A0A3N1KZZ9"/>
<dbReference type="EMBL" id="RJKX01000015">
    <property type="protein sequence ID" value="ROP84250.1"/>
    <property type="molecule type" value="Genomic_DNA"/>
</dbReference>
<reference evidence="2 3" key="1">
    <citation type="submission" date="2018-11" db="EMBL/GenBank/DDBJ databases">
        <title>Genomic Encyclopedia of Type Strains, Phase IV (KMG-IV): sequencing the most valuable type-strain genomes for metagenomic binning, comparative biology and taxonomic classification.</title>
        <authorList>
            <person name="Goeker M."/>
        </authorList>
    </citation>
    <scope>NUCLEOTIDE SEQUENCE [LARGE SCALE GENOMIC DNA]</scope>
    <source>
        <strain evidence="2 3">DSM 5900</strain>
    </source>
</reference>
<evidence type="ECO:0000313" key="3">
    <source>
        <dbReference type="Proteomes" id="UP000278222"/>
    </source>
</evidence>
<feature type="region of interest" description="Disordered" evidence="1">
    <location>
        <begin position="20"/>
        <end position="46"/>
    </location>
</feature>
<feature type="compositionally biased region" description="Pro residues" evidence="1">
    <location>
        <begin position="35"/>
        <end position="45"/>
    </location>
</feature>
<evidence type="ECO:0000256" key="1">
    <source>
        <dbReference type="SAM" id="MobiDB-lite"/>
    </source>
</evidence>
<organism evidence="2 3">
    <name type="scientific">Stella humosa</name>
    <dbReference type="NCBI Taxonomy" id="94"/>
    <lineage>
        <taxon>Bacteria</taxon>
        <taxon>Pseudomonadati</taxon>
        <taxon>Pseudomonadota</taxon>
        <taxon>Alphaproteobacteria</taxon>
        <taxon>Rhodospirillales</taxon>
        <taxon>Stellaceae</taxon>
        <taxon>Stella</taxon>
    </lineage>
</organism>
<dbReference type="Proteomes" id="UP000278222">
    <property type="component" value="Unassembled WGS sequence"/>
</dbReference>
<gene>
    <name evidence="2" type="ORF">EDC65_3599</name>
</gene>
<evidence type="ECO:0000313" key="2">
    <source>
        <dbReference type="EMBL" id="ROP84250.1"/>
    </source>
</evidence>
<proteinExistence type="predicted"/>
<name>A0A3N1KZZ9_9PROT</name>
<sequence>MSRWLALARNGAALERRAQAANRPIGTIGTNGTVPPTPSPAPDPTPIGTNGINGTAVPIPPDQVRALFALTASRLAETDRQSPDTAHRTALAVVRGHLLNDDRLAPDQPDPHRCLVCGLPEMAGNVLLSVLAARAGERHWLHHGGDCYVTHRRWQDDKVNACLIEAGLTDLDM</sequence>
<comment type="caution">
    <text evidence="2">The sequence shown here is derived from an EMBL/GenBank/DDBJ whole genome shotgun (WGS) entry which is preliminary data.</text>
</comment>
<accession>A0A3N1KZZ9</accession>
<protein>
    <submittedName>
        <fullName evidence="2">Uncharacterized protein</fullName>
    </submittedName>
</protein>
<keyword evidence="3" id="KW-1185">Reference proteome</keyword>